<dbReference type="Gene3D" id="3.90.226.10">
    <property type="entry name" value="2-enoyl-CoA Hydratase, Chain A, domain 1"/>
    <property type="match status" value="1"/>
</dbReference>
<dbReference type="InterPro" id="IPR052766">
    <property type="entry name" value="S41A_metabolite_peptidase"/>
</dbReference>
<accession>A0A8H3FGP4</accession>
<dbReference type="InterPro" id="IPR029045">
    <property type="entry name" value="ClpP/crotonase-like_dom_sf"/>
</dbReference>
<feature type="chain" id="PRO_5034385189" description="CPAF-like PDZ domain-containing protein" evidence="2">
    <location>
        <begin position="17"/>
        <end position="868"/>
    </location>
</feature>
<feature type="signal peptide" evidence="2">
    <location>
        <begin position="1"/>
        <end position="16"/>
    </location>
</feature>
<dbReference type="SUPFAM" id="SSF52096">
    <property type="entry name" value="ClpP/crotonase"/>
    <property type="match status" value="1"/>
</dbReference>
<proteinExistence type="predicted"/>
<dbReference type="PANTHER" id="PTHR37049:SF5">
    <property type="entry name" value="TAIL SPECIFIC PROTEASE DOMAIN-CONTAINING PROTEIN"/>
    <property type="match status" value="1"/>
</dbReference>
<dbReference type="PANTHER" id="PTHR37049">
    <property type="entry name" value="PEPTIDASE S41 FAMILY PROTEIN"/>
    <property type="match status" value="1"/>
</dbReference>
<dbReference type="AlphaFoldDB" id="A0A8H3FGP4"/>
<sequence length="868" mass="94307">MLLFISLVIFLSLANASKGRRMRSRARTTQLSTDRKILARDTALDACGQVFQSGQNVFHALDAYNCLANVPLNKTVASQFLQYYKDTLEFQSTLTYLKNPPSSYQQPPTDLLGGLDQIGRQLETGVFTSEYAFEIAVLDLVYSAHDSHTYLYGGASDVFSFGGPFEISSASVDGVQPPEVYIAYDLYTSLHGGGYSASPIATVNGQPVLEFYKTFSVVNSHGYLESHADWNDLMYSPAADIQGIIDDLGGASPFYPGDVFSVIFKNGTGLPDQTWLAVLNDFNNEGAVSSVSEFYDTFVAFQSNIGSTQNSKVKRAAASTTAAEATAATATATQASATSALPRYWLNTAYPLDPFVSQADLGGSGVVTGYLLDDSTAVLSIPSFDVYGDGITSFGPTIATFLEQSKTQGASRILIDLQQNYGGRRLLAVDTFKHFFPTVDPFGGSRERAHDTANILGEIYTGYYNSHLSGFNDSDIDYFAQSAWVASDFVNAATGDEFGSWSEYFGPHEDRLDQFTTIVCYAILLASELLTWLQQRDNLSNPVFDENNLGNLIVYGYSNHSKIAPQPYDAEDIVILTDGLCGSTCALFVEMMHHEAGVKTIAVGGLPQLLGPMQTVGGTRGARDYDADQLDLDIFGAENLNPTLASQLPDRNVDFYVDEASLNLQDQIRRGEEFPLQFAYEAAQCRIYYTLDSVFNFTELWQHAARATWIDPSLCVKYSTNHSSATSEETDTKGPSAADKASWAVPKPAASSTNNNPSYDLSNLEGFEYPNSDIAGHVGATCDPKQPGDYCKQLSCVKAPYCSPNGEFSPAEYQCVRLSKDGCNQGQVVATGTCLLAGGKCNYCQSKTPITSQTCGTTTVEHEVPDDR</sequence>
<name>A0A8H3FGP4_9LECA</name>
<dbReference type="InterPro" id="IPR056186">
    <property type="entry name" value="PDZ_CPAF-rel"/>
</dbReference>
<feature type="domain" description="CPAF-like PDZ" evidence="3">
    <location>
        <begin position="160"/>
        <end position="282"/>
    </location>
</feature>
<keyword evidence="5" id="KW-1185">Reference proteome</keyword>
<evidence type="ECO:0000313" key="5">
    <source>
        <dbReference type="Proteomes" id="UP000664521"/>
    </source>
</evidence>
<dbReference type="OrthoDB" id="27214at2759"/>
<dbReference type="Proteomes" id="UP000664521">
    <property type="component" value="Unassembled WGS sequence"/>
</dbReference>
<reference evidence="4" key="1">
    <citation type="submission" date="2021-03" db="EMBL/GenBank/DDBJ databases">
        <authorList>
            <person name="Tagirdzhanova G."/>
        </authorList>
    </citation>
    <scope>NUCLEOTIDE SEQUENCE</scope>
</reference>
<keyword evidence="2" id="KW-0732">Signal</keyword>
<dbReference type="EMBL" id="CAJPDS010000026">
    <property type="protein sequence ID" value="CAF9920556.1"/>
    <property type="molecule type" value="Genomic_DNA"/>
</dbReference>
<feature type="region of interest" description="Disordered" evidence="1">
    <location>
        <begin position="722"/>
        <end position="757"/>
    </location>
</feature>
<dbReference type="Pfam" id="PF23658">
    <property type="entry name" value="PDZ_CPAF_rel"/>
    <property type="match status" value="1"/>
</dbReference>
<evidence type="ECO:0000256" key="1">
    <source>
        <dbReference type="SAM" id="MobiDB-lite"/>
    </source>
</evidence>
<evidence type="ECO:0000256" key="2">
    <source>
        <dbReference type="SAM" id="SignalP"/>
    </source>
</evidence>
<evidence type="ECO:0000259" key="3">
    <source>
        <dbReference type="Pfam" id="PF23658"/>
    </source>
</evidence>
<protein>
    <recommendedName>
        <fullName evidence="3">CPAF-like PDZ domain-containing protein</fullName>
    </recommendedName>
</protein>
<gene>
    <name evidence="4" type="ORF">HETSPECPRED_004279</name>
</gene>
<comment type="caution">
    <text evidence="4">The sequence shown here is derived from an EMBL/GenBank/DDBJ whole genome shotgun (WGS) entry which is preliminary data.</text>
</comment>
<organism evidence="4 5">
    <name type="scientific">Heterodermia speciosa</name>
    <dbReference type="NCBI Taxonomy" id="116794"/>
    <lineage>
        <taxon>Eukaryota</taxon>
        <taxon>Fungi</taxon>
        <taxon>Dikarya</taxon>
        <taxon>Ascomycota</taxon>
        <taxon>Pezizomycotina</taxon>
        <taxon>Lecanoromycetes</taxon>
        <taxon>OSLEUM clade</taxon>
        <taxon>Lecanoromycetidae</taxon>
        <taxon>Caliciales</taxon>
        <taxon>Physciaceae</taxon>
        <taxon>Heterodermia</taxon>
    </lineage>
</organism>
<evidence type="ECO:0000313" key="4">
    <source>
        <dbReference type="EMBL" id="CAF9920556.1"/>
    </source>
</evidence>